<gene>
    <name evidence="1" type="ORF">NF685_00765</name>
</gene>
<evidence type="ECO:0000313" key="2">
    <source>
        <dbReference type="Proteomes" id="UP001523401"/>
    </source>
</evidence>
<name>A0ABT1CCH1_9PROT</name>
<dbReference type="Proteomes" id="UP001523401">
    <property type="component" value="Unassembled WGS sequence"/>
</dbReference>
<accession>A0ABT1CCH1</accession>
<organism evidence="1 2">
    <name type="scientific">Asaia lannensis NBRC 102526</name>
    <dbReference type="NCBI Taxonomy" id="1307926"/>
    <lineage>
        <taxon>Bacteria</taxon>
        <taxon>Pseudomonadati</taxon>
        <taxon>Pseudomonadota</taxon>
        <taxon>Alphaproteobacteria</taxon>
        <taxon>Acetobacterales</taxon>
        <taxon>Acetobacteraceae</taxon>
        <taxon>Asaia</taxon>
    </lineage>
</organism>
<sequence length="63" mass="7069">MTTVYVRLSFDRAQSGEDMRILLKGEETHRNVMSLLKTLGQAPESAPADRHSSADYCISLRKS</sequence>
<evidence type="ECO:0000313" key="1">
    <source>
        <dbReference type="EMBL" id="MCO6158561.1"/>
    </source>
</evidence>
<dbReference type="EMBL" id="JAMXQU010000001">
    <property type="protein sequence ID" value="MCO6158561.1"/>
    <property type="molecule type" value="Genomic_DNA"/>
</dbReference>
<comment type="caution">
    <text evidence="1">The sequence shown here is derived from an EMBL/GenBank/DDBJ whole genome shotgun (WGS) entry which is preliminary data.</text>
</comment>
<protein>
    <submittedName>
        <fullName evidence="1">Sulfurtransferase TusA family protein</fullName>
    </submittedName>
</protein>
<proteinExistence type="predicted"/>
<reference evidence="1 2" key="1">
    <citation type="submission" date="2022-06" db="EMBL/GenBank/DDBJ databases">
        <title>Whole-genome of Asaia lannensis strain LMG 27011T.</title>
        <authorList>
            <person name="Sombolestani A."/>
        </authorList>
    </citation>
    <scope>NUCLEOTIDE SEQUENCE [LARGE SCALE GENOMIC DNA]</scope>
    <source>
        <strain evidence="1 2">NBRC 102526</strain>
    </source>
</reference>
<keyword evidence="2" id="KW-1185">Reference proteome</keyword>